<dbReference type="SMART" id="SM00181">
    <property type="entry name" value="EGF"/>
    <property type="match status" value="10"/>
</dbReference>
<keyword evidence="13 18" id="KW-0472">Membrane</keyword>
<dbReference type="Pfam" id="PF07645">
    <property type="entry name" value="EGF_CA"/>
    <property type="match status" value="5"/>
</dbReference>
<dbReference type="PROSITE" id="PS01187">
    <property type="entry name" value="EGF_CA"/>
    <property type="match status" value="2"/>
</dbReference>
<dbReference type="Pfam" id="PF12662">
    <property type="entry name" value="cEGF"/>
    <property type="match status" value="2"/>
</dbReference>
<reference evidence="23 24" key="1">
    <citation type="submission" date="2022-05" db="EMBL/GenBank/DDBJ databases">
        <authorList>
            <consortium name="Genoscope - CEA"/>
            <person name="William W."/>
        </authorList>
    </citation>
    <scope>NUCLEOTIDE SEQUENCE [LARGE SCALE GENOMIC DNA]</scope>
</reference>
<accession>A0AAU9W3U7</accession>
<dbReference type="Gene3D" id="2.60.220.50">
    <property type="match status" value="1"/>
</dbReference>
<feature type="transmembrane region" description="Helical" evidence="18">
    <location>
        <begin position="1122"/>
        <end position="1149"/>
    </location>
</feature>
<dbReference type="Proteomes" id="UP001159428">
    <property type="component" value="Unassembled WGS sequence"/>
</dbReference>
<dbReference type="InterPro" id="IPR026823">
    <property type="entry name" value="cEGF"/>
</dbReference>
<dbReference type="InterPro" id="IPR017981">
    <property type="entry name" value="GPCR_2-like_7TM"/>
</dbReference>
<feature type="domain" description="G-protein coupled receptors family 2 profile 2" evidence="22">
    <location>
        <begin position="975"/>
        <end position="1222"/>
    </location>
</feature>
<keyword evidence="12 18" id="KW-1133">Transmembrane helix</keyword>
<keyword evidence="15" id="KW-0675">Receptor</keyword>
<keyword evidence="24" id="KW-1185">Reference proteome</keyword>
<evidence type="ECO:0000256" key="1">
    <source>
        <dbReference type="ARBA" id="ARBA00004479"/>
    </source>
</evidence>
<dbReference type="FunFam" id="2.10.25.10:FF:000009">
    <property type="entry name" value="Low-density lipoprotein receptor isoform 1"/>
    <property type="match status" value="1"/>
</dbReference>
<evidence type="ECO:0000256" key="5">
    <source>
        <dbReference type="ARBA" id="ARBA00022475"/>
    </source>
</evidence>
<proteinExistence type="inferred from homology"/>
<dbReference type="EMBL" id="CALNXJ010000007">
    <property type="protein sequence ID" value="CAH3043255.1"/>
    <property type="molecule type" value="Genomic_DNA"/>
</dbReference>
<evidence type="ECO:0000256" key="10">
    <source>
        <dbReference type="ARBA" id="ARBA00022729"/>
    </source>
</evidence>
<dbReference type="InterPro" id="IPR049883">
    <property type="entry name" value="NOTCH1_EGF-like"/>
</dbReference>
<keyword evidence="16" id="KW-0325">Glycoprotein</keyword>
<dbReference type="InterPro" id="IPR009030">
    <property type="entry name" value="Growth_fac_rcpt_cys_sf"/>
</dbReference>
<evidence type="ECO:0000256" key="18">
    <source>
        <dbReference type="SAM" id="Phobius"/>
    </source>
</evidence>
<evidence type="ECO:0000256" key="2">
    <source>
        <dbReference type="ARBA" id="ARBA00004613"/>
    </source>
</evidence>
<dbReference type="Pfam" id="PF00002">
    <property type="entry name" value="7tm_2"/>
    <property type="match status" value="1"/>
</dbReference>
<comment type="caution">
    <text evidence="17">Lacks conserved residue(s) required for the propagation of feature annotation.</text>
</comment>
<evidence type="ECO:0000256" key="16">
    <source>
        <dbReference type="ARBA" id="ARBA00023180"/>
    </source>
</evidence>
<dbReference type="GO" id="GO:0005886">
    <property type="term" value="C:plasma membrane"/>
    <property type="evidence" value="ECO:0007669"/>
    <property type="project" value="UniProtKB-SubCell"/>
</dbReference>
<name>A0AAU9W3U7_9CNID</name>
<dbReference type="PANTHER" id="PTHR47333:SF4">
    <property type="entry name" value="EGF-LIKE DOMAIN-CONTAINING PROTEIN"/>
    <property type="match status" value="1"/>
</dbReference>
<evidence type="ECO:0000256" key="15">
    <source>
        <dbReference type="ARBA" id="ARBA00023170"/>
    </source>
</evidence>
<dbReference type="CDD" id="cd00054">
    <property type="entry name" value="EGF_CA"/>
    <property type="match status" value="6"/>
</dbReference>
<feature type="domain" description="EGF-like" evidence="20">
    <location>
        <begin position="437"/>
        <end position="477"/>
    </location>
</feature>
<feature type="transmembrane region" description="Helical" evidence="18">
    <location>
        <begin position="975"/>
        <end position="999"/>
    </location>
</feature>
<evidence type="ECO:0000256" key="14">
    <source>
        <dbReference type="ARBA" id="ARBA00023157"/>
    </source>
</evidence>
<keyword evidence="5" id="KW-1003">Cell membrane</keyword>
<dbReference type="SUPFAM" id="SSF57184">
    <property type="entry name" value="Growth factor receptor domain"/>
    <property type="match status" value="2"/>
</dbReference>
<keyword evidence="14 17" id="KW-1015">Disulfide bond</keyword>
<dbReference type="Gene3D" id="1.20.1070.10">
    <property type="entry name" value="Rhodopsin 7-helix transmembrane proteins"/>
    <property type="match status" value="1"/>
</dbReference>
<feature type="disulfide bond" evidence="17">
    <location>
        <begin position="584"/>
        <end position="594"/>
    </location>
</feature>
<evidence type="ECO:0000313" key="24">
    <source>
        <dbReference type="Proteomes" id="UP001159428"/>
    </source>
</evidence>
<keyword evidence="10 19" id="KW-0732">Signal</keyword>
<evidence type="ECO:0000256" key="3">
    <source>
        <dbReference type="ARBA" id="ARBA00004651"/>
    </source>
</evidence>
<dbReference type="SUPFAM" id="SSF57196">
    <property type="entry name" value="EGF/Laminin"/>
    <property type="match status" value="3"/>
</dbReference>
<keyword evidence="6" id="KW-0964">Secreted</keyword>
<evidence type="ECO:0000256" key="4">
    <source>
        <dbReference type="ARBA" id="ARBA00007343"/>
    </source>
</evidence>
<feature type="transmembrane region" description="Helical" evidence="18">
    <location>
        <begin position="1046"/>
        <end position="1065"/>
    </location>
</feature>
<feature type="domain" description="EGF-like" evidence="20">
    <location>
        <begin position="519"/>
        <end position="559"/>
    </location>
</feature>
<comment type="subcellular location">
    <subcellularLocation>
        <location evidence="3">Cell membrane</location>
        <topology evidence="3">Multi-pass membrane protein</topology>
    </subcellularLocation>
    <subcellularLocation>
        <location evidence="1">Membrane</location>
        <topology evidence="1">Single-pass type I membrane protein</topology>
    </subcellularLocation>
    <subcellularLocation>
        <location evidence="2">Secreted</location>
    </subcellularLocation>
</comment>
<dbReference type="CDD" id="cd15040">
    <property type="entry name" value="7tmB2_Adhesion"/>
    <property type="match status" value="1"/>
</dbReference>
<feature type="transmembrane region" description="Helical" evidence="18">
    <location>
        <begin position="1198"/>
        <end position="1221"/>
    </location>
</feature>
<dbReference type="PROSITE" id="PS50261">
    <property type="entry name" value="G_PROTEIN_RECEP_F2_4"/>
    <property type="match status" value="1"/>
</dbReference>
<evidence type="ECO:0000256" key="6">
    <source>
        <dbReference type="ARBA" id="ARBA00022525"/>
    </source>
</evidence>
<evidence type="ECO:0000256" key="17">
    <source>
        <dbReference type="PROSITE-ProRule" id="PRU00076"/>
    </source>
</evidence>
<dbReference type="FunFam" id="2.10.25.10:FF:000240">
    <property type="entry name" value="Vitamin K-dependent protein S"/>
    <property type="match status" value="4"/>
</dbReference>
<keyword evidence="9 18" id="KW-0812">Transmembrane</keyword>
<evidence type="ECO:0000256" key="11">
    <source>
        <dbReference type="ARBA" id="ARBA00022737"/>
    </source>
</evidence>
<dbReference type="GO" id="GO:0006897">
    <property type="term" value="P:endocytosis"/>
    <property type="evidence" value="ECO:0007669"/>
    <property type="project" value="UniProtKB-KW"/>
</dbReference>
<dbReference type="PROSITE" id="PS00010">
    <property type="entry name" value="ASX_HYDROXYL"/>
    <property type="match status" value="8"/>
</dbReference>
<keyword evidence="8" id="KW-0254">Endocytosis</keyword>
<dbReference type="InterPro" id="IPR046338">
    <property type="entry name" value="GAIN_dom_sf"/>
</dbReference>
<gene>
    <name evidence="23" type="ORF">PMEA_00031211</name>
</gene>
<evidence type="ECO:0000259" key="21">
    <source>
        <dbReference type="PROSITE" id="PS50221"/>
    </source>
</evidence>
<feature type="domain" description="EGF-like" evidence="20">
    <location>
        <begin position="580"/>
        <end position="619"/>
    </location>
</feature>
<dbReference type="InterPro" id="IPR000203">
    <property type="entry name" value="GPS"/>
</dbReference>
<protein>
    <submittedName>
        <fullName evidence="23">Uncharacterized protein</fullName>
    </submittedName>
</protein>
<feature type="domain" description="EGF-like" evidence="20">
    <location>
        <begin position="276"/>
        <end position="316"/>
    </location>
</feature>
<keyword evidence="11" id="KW-0677">Repeat</keyword>
<evidence type="ECO:0000256" key="9">
    <source>
        <dbReference type="ARBA" id="ARBA00022692"/>
    </source>
</evidence>
<dbReference type="PROSITE" id="PS01186">
    <property type="entry name" value="EGF_2"/>
    <property type="match status" value="8"/>
</dbReference>
<evidence type="ECO:0000259" key="20">
    <source>
        <dbReference type="PROSITE" id="PS50026"/>
    </source>
</evidence>
<dbReference type="InterPro" id="IPR000832">
    <property type="entry name" value="GPCR_2_secretin-like"/>
</dbReference>
<dbReference type="InterPro" id="IPR018097">
    <property type="entry name" value="EGF_Ca-bd_CS"/>
</dbReference>
<dbReference type="InterPro" id="IPR057244">
    <property type="entry name" value="GAIN_B"/>
</dbReference>
<dbReference type="PROSITE" id="PS50221">
    <property type="entry name" value="GAIN_B"/>
    <property type="match status" value="1"/>
</dbReference>
<feature type="transmembrane region" description="Helical" evidence="18">
    <location>
        <begin position="1170"/>
        <end position="1192"/>
    </location>
</feature>
<evidence type="ECO:0000256" key="13">
    <source>
        <dbReference type="ARBA" id="ARBA00023136"/>
    </source>
</evidence>
<dbReference type="FunFam" id="2.10.25.10:FF:000010">
    <property type="entry name" value="Pro-epidermal growth factor"/>
    <property type="match status" value="2"/>
</dbReference>
<dbReference type="Pfam" id="PF14670">
    <property type="entry name" value="FXa_inhibition"/>
    <property type="match status" value="1"/>
</dbReference>
<dbReference type="GO" id="GO:0007166">
    <property type="term" value="P:cell surface receptor signaling pathway"/>
    <property type="evidence" value="ECO:0007669"/>
    <property type="project" value="InterPro"/>
</dbReference>
<dbReference type="Gene3D" id="2.10.25.10">
    <property type="entry name" value="Laminin"/>
    <property type="match status" value="9"/>
</dbReference>
<dbReference type="GO" id="GO:0005576">
    <property type="term" value="C:extracellular region"/>
    <property type="evidence" value="ECO:0007669"/>
    <property type="project" value="UniProtKB-SubCell"/>
</dbReference>
<feature type="disulfide bond" evidence="17">
    <location>
        <begin position="360"/>
        <end position="370"/>
    </location>
</feature>
<dbReference type="InterPro" id="IPR001881">
    <property type="entry name" value="EGF-like_Ca-bd_dom"/>
</dbReference>
<feature type="signal peptide" evidence="19">
    <location>
        <begin position="1"/>
        <end position="24"/>
    </location>
</feature>
<sequence>MYLSLNLILNGFAVLQGLISLIDASPISDEFPKHCPVFNFEHGADDWFKQGSAFIHQPIFGGSSLSGHQGNWLIDTQRNVTTPCQWQNSSLGKQATGTMMSPPFLIRSPSLSFLIGGGCDIQTVRMEIVVNDSTVISRTGNCLTQLKRTKVDLKQFVGSIARVKLVDKGTENWGYIAFDDLRHGTTCKALSPCSEEQKPLCQTQEIQDNTDYTCTCNQPLPNLPTCQNNDNDNNNCNITHGTCSFYCNNTQSNCQCRQCTCVGGYTFNKSNQSCHDIDECQLGTHDCQHTCINTDGGYQCSCLNGYQLNGDGKSCRDNNECSANNGGCDHVCVNKIGSFYCVCNQGWSANKFKCVDIDECQGHNLCEHICVNTPGSFRCDCRSGYTRSSDGNNCQDIDECSISNGGCQVYCANSPGSFKCSCEHGFQIANNGKTCVDVDECSSGRSGCQQVCVNTPGSFNCSCLRGYELQADQRSCKDINECQLNEHGCQQLCNNYQGGYNCSCLLGYQLSLDGKNCSDIDECLQDNGECSQVCVNTPGSYDCLCRKGYQRTLDEHYCNKSLGCSMNGSCTECSETNCEDIDECENITICEHKCDNTDGSYRCSCHDGYRLASDLRVCEDVDECLQSSSMDCVSCTNTLGGFHCSCATGYSFNKEIKKCEERKPLSTTLAEGKKKIAQAADVATVIAATNHMAEEVNGLKKMSSEELTETVDVLDNVKNKIENLNTSKQEAERLMAGVSAMVSSMMNNDNKLSWQQLNENKGTLPTTVISNVVENVVPAIIKSVDEKEKHGLDVLISTENLELQVNTTRRQTFSGATIFPNLSHSVKIPSDIVKDRNDNGSVGISVALLKGMANVLPNISRNGRSDGIDLNSIIVIVMATNVNPDHLANLKEPVVLRFEHLKKEYHNQKCSFLNETAIARFPRDPSKHWSSVGCYRNYSTEEFTICHCYHLTSYGLIMDVHGIYDELSESNKETLMYISLVGCCVSIFFCILSIFGFSLAMRKPRETKARRETYRLHINLVLAICLSQICFVLGTIIISLDVLACRIVSIATHYFLSASFCWMLAEGIHIYNKIVRVFSNKKYNKVFYVLGWGAPILLVSASAGLSFYEYGPHNICWLSGKLIWVFAAPVLAVIAINCFILVSVIYVLLRKTMVKAGEEKSARKSSIRRSVKVTVVLLPLLGLTWVFGFMAVDKNTIIFHYIFAIANSLQGVFIFFAHCWINETVRETLIQKMPSFSSRRKYHLKGKAGDTRFNSVSLETATPTTTSVRLVTTNSRQFKEPPSLKLVNLEQELASAQQMEIENNSVSLTNLAKLPPRYADMLVDAPASKLFSVSKSPMKTTSSVNLVSPNEYPITAKEAYCNPTLTNLAKLPPRYTDMLVDAPASKLFSVSKSLMKTTSSVDLVSPNEYPITPKEAYYYPTYAYWNGRNDSD</sequence>
<evidence type="ECO:0000313" key="23">
    <source>
        <dbReference type="EMBL" id="CAH3043255.1"/>
    </source>
</evidence>
<feature type="transmembrane region" description="Helical" evidence="18">
    <location>
        <begin position="1020"/>
        <end position="1040"/>
    </location>
</feature>
<dbReference type="InterPro" id="IPR000152">
    <property type="entry name" value="EGF-type_Asp/Asn_hydroxyl_site"/>
</dbReference>
<dbReference type="PRINTS" id="PR00249">
    <property type="entry name" value="GPCRSECRETIN"/>
</dbReference>
<dbReference type="GO" id="GO:0005509">
    <property type="term" value="F:calcium ion binding"/>
    <property type="evidence" value="ECO:0007669"/>
    <property type="project" value="InterPro"/>
</dbReference>
<dbReference type="FunFam" id="1.20.1070.10:FF:000058">
    <property type="entry name" value="Adhesion G protein-coupled receptor F5"/>
    <property type="match status" value="1"/>
</dbReference>
<dbReference type="SMART" id="SM00303">
    <property type="entry name" value="GPS"/>
    <property type="match status" value="1"/>
</dbReference>
<dbReference type="GO" id="GO:0004930">
    <property type="term" value="F:G protein-coupled receptor activity"/>
    <property type="evidence" value="ECO:0007669"/>
    <property type="project" value="InterPro"/>
</dbReference>
<dbReference type="SMART" id="SM00179">
    <property type="entry name" value="EGF_CA"/>
    <property type="match status" value="9"/>
</dbReference>
<dbReference type="InterPro" id="IPR052080">
    <property type="entry name" value="vWF_C/EGF_Fibrillin"/>
</dbReference>
<feature type="chain" id="PRO_5043908564" evidence="19">
    <location>
        <begin position="25"/>
        <end position="1432"/>
    </location>
</feature>
<evidence type="ECO:0000259" key="22">
    <source>
        <dbReference type="PROSITE" id="PS50261"/>
    </source>
</evidence>
<evidence type="ECO:0000256" key="19">
    <source>
        <dbReference type="SAM" id="SignalP"/>
    </source>
</evidence>
<comment type="similarity">
    <text evidence="4">Belongs to the G-protein coupled receptor 2 family. Adhesion G-protein coupled receptor (ADGR) subfamily.</text>
</comment>
<dbReference type="InterPro" id="IPR000742">
    <property type="entry name" value="EGF"/>
</dbReference>
<evidence type="ECO:0000256" key="7">
    <source>
        <dbReference type="ARBA" id="ARBA00022536"/>
    </source>
</evidence>
<feature type="domain" description="GAIN-B" evidence="21">
    <location>
        <begin position="799"/>
        <end position="964"/>
    </location>
</feature>
<dbReference type="SUPFAM" id="SSF81321">
    <property type="entry name" value="Family A G protein-coupled receptor-like"/>
    <property type="match status" value="1"/>
</dbReference>
<feature type="domain" description="EGF-like" evidence="20">
    <location>
        <begin position="356"/>
        <end position="395"/>
    </location>
</feature>
<evidence type="ECO:0000256" key="12">
    <source>
        <dbReference type="ARBA" id="ARBA00022989"/>
    </source>
</evidence>
<feature type="transmembrane region" description="Helical" evidence="18">
    <location>
        <begin position="1086"/>
        <end position="1110"/>
    </location>
</feature>
<keyword evidence="7 17" id="KW-0245">EGF-like domain</keyword>
<evidence type="ECO:0000256" key="8">
    <source>
        <dbReference type="ARBA" id="ARBA00022583"/>
    </source>
</evidence>
<dbReference type="PROSITE" id="PS50026">
    <property type="entry name" value="EGF_3"/>
    <property type="match status" value="5"/>
</dbReference>
<organism evidence="23 24">
    <name type="scientific">Pocillopora meandrina</name>
    <dbReference type="NCBI Taxonomy" id="46732"/>
    <lineage>
        <taxon>Eukaryota</taxon>
        <taxon>Metazoa</taxon>
        <taxon>Cnidaria</taxon>
        <taxon>Anthozoa</taxon>
        <taxon>Hexacorallia</taxon>
        <taxon>Scleractinia</taxon>
        <taxon>Astrocoeniina</taxon>
        <taxon>Pocilloporidae</taxon>
        <taxon>Pocillopora</taxon>
    </lineage>
</organism>
<comment type="caution">
    <text evidence="23">The sequence shown here is derived from an EMBL/GenBank/DDBJ whole genome shotgun (WGS) entry which is preliminary data.</text>
</comment>
<dbReference type="PANTHER" id="PTHR47333">
    <property type="entry name" value="VON WILLEBRAND FACTOR C AND EGF DOMAIN-CONTAINING PROTEIN"/>
    <property type="match status" value="1"/>
</dbReference>